<dbReference type="InterPro" id="IPR013130">
    <property type="entry name" value="Fe3_Rdtase_TM_dom"/>
</dbReference>
<dbReference type="RefSeq" id="WP_089277781.1">
    <property type="nucleotide sequence ID" value="NZ_FZON01000016.1"/>
</dbReference>
<dbReference type="Proteomes" id="UP000198440">
    <property type="component" value="Unassembled WGS sequence"/>
</dbReference>
<feature type="transmembrane region" description="Helical" evidence="5">
    <location>
        <begin position="122"/>
        <end position="143"/>
    </location>
</feature>
<dbReference type="GO" id="GO:0016020">
    <property type="term" value="C:membrane"/>
    <property type="evidence" value="ECO:0007669"/>
    <property type="project" value="UniProtKB-SubCell"/>
</dbReference>
<gene>
    <name evidence="7" type="ORF">SAMN04488078_10163</name>
</gene>
<feature type="transmembrane region" description="Helical" evidence="5">
    <location>
        <begin position="80"/>
        <end position="102"/>
    </location>
</feature>
<accession>A0A239EP33</accession>
<feature type="transmembrane region" description="Helical" evidence="5">
    <location>
        <begin position="9"/>
        <end position="28"/>
    </location>
</feature>
<organism evidence="7 8">
    <name type="scientific">Antarctobacter heliothermus</name>
    <dbReference type="NCBI Taxonomy" id="74033"/>
    <lineage>
        <taxon>Bacteria</taxon>
        <taxon>Pseudomonadati</taxon>
        <taxon>Pseudomonadota</taxon>
        <taxon>Alphaproteobacteria</taxon>
        <taxon>Rhodobacterales</taxon>
        <taxon>Roseobacteraceae</taxon>
        <taxon>Antarctobacter</taxon>
    </lineage>
</organism>
<feature type="domain" description="Ferric oxidoreductase" evidence="6">
    <location>
        <begin position="46"/>
        <end position="172"/>
    </location>
</feature>
<evidence type="ECO:0000313" key="8">
    <source>
        <dbReference type="Proteomes" id="UP000198440"/>
    </source>
</evidence>
<protein>
    <submittedName>
        <fullName evidence="7">Ferric reductase like transmembrane component</fullName>
    </submittedName>
</protein>
<sequence length="226" mass="24929">MKLTSTQTTILVAASAVFVGLPLVLYWIGDAPYRSVLKEAISVATLLSFAAMIGQFFMARSNTWLLSIFRPPQIQKVHKYIAYSAVAVILAHPLLIVLPRAFEGGVRPWDAFVTMITSFDNTGILAGLVAWVLLLVLAITAWFRKPVIKRLSTHYRGWRYVHGGLAVGFTLLALWHSIDLGRHTDIAMSVLFLGLALIGFGILARLYWRARPKPPLPTSEKSGAAT</sequence>
<dbReference type="OrthoDB" id="9801223at2"/>
<dbReference type="AlphaFoldDB" id="A0A239EP33"/>
<name>A0A239EP33_9RHOB</name>
<evidence type="ECO:0000256" key="3">
    <source>
        <dbReference type="ARBA" id="ARBA00022989"/>
    </source>
</evidence>
<proteinExistence type="predicted"/>
<evidence type="ECO:0000256" key="1">
    <source>
        <dbReference type="ARBA" id="ARBA00004141"/>
    </source>
</evidence>
<dbReference type="EMBL" id="FZON01000016">
    <property type="protein sequence ID" value="SNS46161.1"/>
    <property type="molecule type" value="Genomic_DNA"/>
</dbReference>
<evidence type="ECO:0000259" key="6">
    <source>
        <dbReference type="Pfam" id="PF01794"/>
    </source>
</evidence>
<feature type="transmembrane region" description="Helical" evidence="5">
    <location>
        <begin position="155"/>
        <end position="174"/>
    </location>
</feature>
<evidence type="ECO:0000256" key="2">
    <source>
        <dbReference type="ARBA" id="ARBA00022692"/>
    </source>
</evidence>
<evidence type="ECO:0000256" key="4">
    <source>
        <dbReference type="ARBA" id="ARBA00023136"/>
    </source>
</evidence>
<feature type="transmembrane region" description="Helical" evidence="5">
    <location>
        <begin position="40"/>
        <end position="59"/>
    </location>
</feature>
<comment type="subcellular location">
    <subcellularLocation>
        <location evidence="1">Membrane</location>
        <topology evidence="1">Multi-pass membrane protein</topology>
    </subcellularLocation>
</comment>
<feature type="transmembrane region" description="Helical" evidence="5">
    <location>
        <begin position="186"/>
        <end position="208"/>
    </location>
</feature>
<evidence type="ECO:0000313" key="7">
    <source>
        <dbReference type="EMBL" id="SNS46161.1"/>
    </source>
</evidence>
<keyword evidence="2 5" id="KW-0812">Transmembrane</keyword>
<evidence type="ECO:0000256" key="5">
    <source>
        <dbReference type="SAM" id="Phobius"/>
    </source>
</evidence>
<reference evidence="7 8" key="1">
    <citation type="submission" date="2017-06" db="EMBL/GenBank/DDBJ databases">
        <authorList>
            <person name="Kim H.J."/>
            <person name="Triplett B.A."/>
        </authorList>
    </citation>
    <scope>NUCLEOTIDE SEQUENCE [LARGE SCALE GENOMIC DNA]</scope>
    <source>
        <strain evidence="7 8">DSM 11445</strain>
    </source>
</reference>
<dbReference type="Pfam" id="PF01794">
    <property type="entry name" value="Ferric_reduct"/>
    <property type="match status" value="1"/>
</dbReference>
<keyword evidence="4 5" id="KW-0472">Membrane</keyword>
<keyword evidence="3 5" id="KW-1133">Transmembrane helix</keyword>